<dbReference type="Gene3D" id="1.10.4030.10">
    <property type="entry name" value="Porin chaperone SurA, peptide-binding domain"/>
    <property type="match status" value="1"/>
</dbReference>
<dbReference type="EMBL" id="FRAI01000015">
    <property type="protein sequence ID" value="SHK07772.1"/>
    <property type="molecule type" value="Genomic_DNA"/>
</dbReference>
<dbReference type="PANTHER" id="PTHR47245">
    <property type="entry name" value="PEPTIDYLPROLYL ISOMERASE"/>
    <property type="match status" value="1"/>
</dbReference>
<dbReference type="OrthoDB" id="14196at2"/>
<protein>
    <submittedName>
        <fullName evidence="3">Peptidyl-prolyl cis-trans isomerase C</fullName>
    </submittedName>
</protein>
<evidence type="ECO:0000313" key="3">
    <source>
        <dbReference type="EMBL" id="SHK07772.1"/>
    </source>
</evidence>
<dbReference type="PROSITE" id="PS01096">
    <property type="entry name" value="PPIC_PPIASE_1"/>
    <property type="match status" value="1"/>
</dbReference>
<dbReference type="Proteomes" id="UP000243547">
    <property type="component" value="Unassembled WGS sequence"/>
</dbReference>
<dbReference type="Pfam" id="PF13624">
    <property type="entry name" value="SurA_N_3"/>
    <property type="match status" value="1"/>
</dbReference>
<name>A0A1M6PIK2_9FIRM</name>
<dbReference type="PROSITE" id="PS51257">
    <property type="entry name" value="PROKAR_LIPOPROTEIN"/>
    <property type="match status" value="1"/>
</dbReference>
<dbReference type="Gene3D" id="3.10.50.40">
    <property type="match status" value="1"/>
</dbReference>
<keyword evidence="1" id="KW-0697">Rotamase</keyword>
<dbReference type="SUPFAM" id="SSF54534">
    <property type="entry name" value="FKBP-like"/>
    <property type="match status" value="1"/>
</dbReference>
<sequence length="311" mass="36276">MSKKLISVMVLVMFFTILLTGCFTKKEEIVAVINGREVTRGEFQKYLSLSITLYSEQEEFSEAEERRYLDFLINEELLYLEGLKRGFTVTDEEIEKEYQDYKDFIISYYLNNDEKEFAKRLKRYKVTEDDLREMAKRNLIITALIEDIEKNVEPVTEEEVREFYDANKEELFTYGERRDIRHILVDSEEAARAILTRIERGEDFAQLAKEFSECPSGQEGGKLGLSEKGTYVEDFEIVAFSLKVGEISDVVKTTFGYHIIEVTEIKPPGVEELDDELKGLIKDYLQRQKPQQAIWALLESLREGVENRLAN</sequence>
<dbReference type="InterPro" id="IPR050245">
    <property type="entry name" value="PrsA_foldase"/>
</dbReference>
<keyword evidence="1 3" id="KW-0413">Isomerase</keyword>
<dbReference type="Pfam" id="PF00639">
    <property type="entry name" value="Rotamase"/>
    <property type="match status" value="1"/>
</dbReference>
<dbReference type="RefSeq" id="WP_072907518.1">
    <property type="nucleotide sequence ID" value="NZ_FRAI01000015.1"/>
</dbReference>
<evidence type="ECO:0000256" key="1">
    <source>
        <dbReference type="PROSITE-ProRule" id="PRU00278"/>
    </source>
</evidence>
<gene>
    <name evidence="3" type="ORF">SAMN02745227_01451</name>
</gene>
<dbReference type="PANTHER" id="PTHR47245:SF2">
    <property type="entry name" value="PEPTIDYL-PROLYL CIS-TRANS ISOMERASE HP_0175-RELATED"/>
    <property type="match status" value="1"/>
</dbReference>
<evidence type="ECO:0000259" key="2">
    <source>
        <dbReference type="PROSITE" id="PS50198"/>
    </source>
</evidence>
<dbReference type="GO" id="GO:0003755">
    <property type="term" value="F:peptidyl-prolyl cis-trans isomerase activity"/>
    <property type="evidence" value="ECO:0007669"/>
    <property type="project" value="UniProtKB-KW"/>
</dbReference>
<reference evidence="4" key="1">
    <citation type="submission" date="2016-11" db="EMBL/GenBank/DDBJ databases">
        <authorList>
            <person name="Varghese N."/>
            <person name="Submissions S."/>
        </authorList>
    </citation>
    <scope>NUCLEOTIDE SEQUENCE [LARGE SCALE GENOMIC DNA]</scope>
    <source>
        <strain evidence="4">DSM 14826</strain>
    </source>
</reference>
<dbReference type="AlphaFoldDB" id="A0A1M6PIK2"/>
<dbReference type="InterPro" id="IPR000297">
    <property type="entry name" value="PPIase_PpiC"/>
</dbReference>
<evidence type="ECO:0000313" key="4">
    <source>
        <dbReference type="Proteomes" id="UP000243547"/>
    </source>
</evidence>
<dbReference type="PROSITE" id="PS50198">
    <property type="entry name" value="PPIC_PPIASE_2"/>
    <property type="match status" value="1"/>
</dbReference>
<dbReference type="InterPro" id="IPR046357">
    <property type="entry name" value="PPIase_dom_sf"/>
</dbReference>
<feature type="domain" description="PpiC" evidence="2">
    <location>
        <begin position="175"/>
        <end position="264"/>
    </location>
</feature>
<accession>A0A1M6PIK2</accession>
<dbReference type="InterPro" id="IPR027304">
    <property type="entry name" value="Trigger_fact/SurA_dom_sf"/>
</dbReference>
<dbReference type="STRING" id="1120989.SAMN02745227_01451"/>
<proteinExistence type="predicted"/>
<keyword evidence="4" id="KW-1185">Reference proteome</keyword>
<dbReference type="SUPFAM" id="SSF109998">
    <property type="entry name" value="Triger factor/SurA peptide-binding domain-like"/>
    <property type="match status" value="1"/>
</dbReference>
<dbReference type="InterPro" id="IPR023058">
    <property type="entry name" value="PPIase_PpiC_CS"/>
</dbReference>
<organism evidence="3 4">
    <name type="scientific">Anaerobranca californiensis DSM 14826</name>
    <dbReference type="NCBI Taxonomy" id="1120989"/>
    <lineage>
        <taxon>Bacteria</taxon>
        <taxon>Bacillati</taxon>
        <taxon>Bacillota</taxon>
        <taxon>Clostridia</taxon>
        <taxon>Eubacteriales</taxon>
        <taxon>Proteinivoracaceae</taxon>
        <taxon>Anaerobranca</taxon>
    </lineage>
</organism>